<feature type="transmembrane region" description="Helical" evidence="2">
    <location>
        <begin position="205"/>
        <end position="228"/>
    </location>
</feature>
<dbReference type="EMBL" id="ML179717">
    <property type="protein sequence ID" value="THU82641.1"/>
    <property type="molecule type" value="Genomic_DNA"/>
</dbReference>
<gene>
    <name evidence="3" type="ORF">K435DRAFT_808119</name>
</gene>
<keyword evidence="2" id="KW-0472">Membrane</keyword>
<evidence type="ECO:0008006" key="5">
    <source>
        <dbReference type="Google" id="ProtNLM"/>
    </source>
</evidence>
<dbReference type="AlphaFoldDB" id="A0A4S8L2U6"/>
<feature type="region of interest" description="Disordered" evidence="1">
    <location>
        <begin position="341"/>
        <end position="380"/>
    </location>
</feature>
<feature type="transmembrane region" description="Helical" evidence="2">
    <location>
        <begin position="55"/>
        <end position="77"/>
    </location>
</feature>
<evidence type="ECO:0000256" key="2">
    <source>
        <dbReference type="SAM" id="Phobius"/>
    </source>
</evidence>
<evidence type="ECO:0000313" key="4">
    <source>
        <dbReference type="Proteomes" id="UP000297245"/>
    </source>
</evidence>
<dbReference type="Proteomes" id="UP000297245">
    <property type="component" value="Unassembled WGS sequence"/>
</dbReference>
<reference evidence="3 4" key="1">
    <citation type="journal article" date="2019" name="Nat. Ecol. Evol.">
        <title>Megaphylogeny resolves global patterns of mushroom evolution.</title>
        <authorList>
            <person name="Varga T."/>
            <person name="Krizsan K."/>
            <person name="Foldi C."/>
            <person name="Dima B."/>
            <person name="Sanchez-Garcia M."/>
            <person name="Sanchez-Ramirez S."/>
            <person name="Szollosi G.J."/>
            <person name="Szarkandi J.G."/>
            <person name="Papp V."/>
            <person name="Albert L."/>
            <person name="Andreopoulos W."/>
            <person name="Angelini C."/>
            <person name="Antonin V."/>
            <person name="Barry K.W."/>
            <person name="Bougher N.L."/>
            <person name="Buchanan P."/>
            <person name="Buyck B."/>
            <person name="Bense V."/>
            <person name="Catcheside P."/>
            <person name="Chovatia M."/>
            <person name="Cooper J."/>
            <person name="Damon W."/>
            <person name="Desjardin D."/>
            <person name="Finy P."/>
            <person name="Geml J."/>
            <person name="Haridas S."/>
            <person name="Hughes K."/>
            <person name="Justo A."/>
            <person name="Karasinski D."/>
            <person name="Kautmanova I."/>
            <person name="Kiss B."/>
            <person name="Kocsube S."/>
            <person name="Kotiranta H."/>
            <person name="LaButti K.M."/>
            <person name="Lechner B.E."/>
            <person name="Liimatainen K."/>
            <person name="Lipzen A."/>
            <person name="Lukacs Z."/>
            <person name="Mihaltcheva S."/>
            <person name="Morgado L.N."/>
            <person name="Niskanen T."/>
            <person name="Noordeloos M.E."/>
            <person name="Ohm R.A."/>
            <person name="Ortiz-Santana B."/>
            <person name="Ovrebo C."/>
            <person name="Racz N."/>
            <person name="Riley R."/>
            <person name="Savchenko A."/>
            <person name="Shiryaev A."/>
            <person name="Soop K."/>
            <person name="Spirin V."/>
            <person name="Szebenyi C."/>
            <person name="Tomsovsky M."/>
            <person name="Tulloss R.E."/>
            <person name="Uehling J."/>
            <person name="Grigoriev I.V."/>
            <person name="Vagvolgyi C."/>
            <person name="Papp T."/>
            <person name="Martin F.M."/>
            <person name="Miettinen O."/>
            <person name="Hibbett D.S."/>
            <person name="Nagy L.G."/>
        </authorList>
    </citation>
    <scope>NUCLEOTIDE SEQUENCE [LARGE SCALE GENOMIC DNA]</scope>
    <source>
        <strain evidence="3 4">CBS 962.96</strain>
    </source>
</reference>
<dbReference type="OrthoDB" id="3251871at2759"/>
<feature type="transmembrane region" description="Helical" evidence="2">
    <location>
        <begin position="16"/>
        <end position="40"/>
    </location>
</feature>
<evidence type="ECO:0000313" key="3">
    <source>
        <dbReference type="EMBL" id="THU82641.1"/>
    </source>
</evidence>
<feature type="compositionally biased region" description="Basic and acidic residues" evidence="1">
    <location>
        <begin position="361"/>
        <end position="380"/>
    </location>
</feature>
<name>A0A4S8L2U6_DENBC</name>
<keyword evidence="2" id="KW-1133">Transmembrane helix</keyword>
<keyword evidence="2" id="KW-0812">Transmembrane</keyword>
<organism evidence="3 4">
    <name type="scientific">Dendrothele bispora (strain CBS 962.96)</name>
    <dbReference type="NCBI Taxonomy" id="1314807"/>
    <lineage>
        <taxon>Eukaryota</taxon>
        <taxon>Fungi</taxon>
        <taxon>Dikarya</taxon>
        <taxon>Basidiomycota</taxon>
        <taxon>Agaricomycotina</taxon>
        <taxon>Agaricomycetes</taxon>
        <taxon>Agaricomycetidae</taxon>
        <taxon>Agaricales</taxon>
        <taxon>Agaricales incertae sedis</taxon>
        <taxon>Dendrothele</taxon>
    </lineage>
</organism>
<feature type="transmembrane region" description="Helical" evidence="2">
    <location>
        <begin position="131"/>
        <end position="158"/>
    </location>
</feature>
<protein>
    <recommendedName>
        <fullName evidence="5">G-protein coupled receptors family 2 profile 2 domain-containing protein</fullName>
    </recommendedName>
</protein>
<sequence>MSEYLTEERKNASNQLWAVTSAVGASLCFVVLVMSSVVWLHPKSRPCLDRVSWRIVVWALAANFLLFSISLNLQFVIIHNFRGQSLEKFYIAASAAMAIILAVPPYAAGVYGWDPLEGDCWYSSNNPNTRIIWQISTQMLWTALTAFGEIITSGAVMIQMLRHNSRMQQTFAITSTSSGINSSIAHNRMDDAKSHIIRSIDYRHIVLRIALYPLASCFVNLLSVFTALHSTVAKGIHNPAVIFCMGAEQLFMQFWLHLILPRSKLFSPSGFHRNVDSKGFNAGHPSPDPVVHIELSEVVHHDFHQDAIIKGKDSDQLSGQVSSSGVQFEDSNIHVSASQNNAVAEHENLDQRVTGSVSRQGKNDRKEVDRRPEDSFWRDI</sequence>
<keyword evidence="4" id="KW-1185">Reference proteome</keyword>
<accession>A0A4S8L2U6</accession>
<feature type="transmembrane region" description="Helical" evidence="2">
    <location>
        <begin position="89"/>
        <end position="111"/>
    </location>
</feature>
<feature type="compositionally biased region" description="Polar residues" evidence="1">
    <location>
        <begin position="351"/>
        <end position="360"/>
    </location>
</feature>
<evidence type="ECO:0000256" key="1">
    <source>
        <dbReference type="SAM" id="MobiDB-lite"/>
    </source>
</evidence>
<proteinExistence type="predicted"/>